<reference evidence="1" key="1">
    <citation type="journal article" date="2015" name="Proc. Natl. Acad. Sci. U.S.A.">
        <title>Functional metagenomic discovery of bacterial effectors in the human microbiome and isolation of commendamide, a GPCR G2A/132 agonist.</title>
        <authorList>
            <person name="Cohen L.J."/>
            <person name="Kang H.S."/>
            <person name="Chu J."/>
            <person name="Huang Y.H."/>
            <person name="Gordon E.A."/>
            <person name="Reddy B.V."/>
            <person name="Ternei M.A."/>
            <person name="Craig J.W."/>
            <person name="Brady S.F."/>
        </authorList>
    </citation>
    <scope>NUCLEOTIDE SEQUENCE</scope>
</reference>
<organism evidence="1">
    <name type="scientific">uncultured bacterium 3b03</name>
    <dbReference type="NCBI Taxonomy" id="1701368"/>
    <lineage>
        <taxon>Bacteria</taxon>
        <taxon>environmental samples</taxon>
    </lineage>
</organism>
<protein>
    <submittedName>
        <fullName evidence="1">Uncharacterized protein</fullName>
    </submittedName>
</protein>
<evidence type="ECO:0000313" key="1">
    <source>
        <dbReference type="EMBL" id="ALB75711.1"/>
    </source>
</evidence>
<name>A0A0M3Q0R7_9BACT</name>
<proteinExistence type="predicted"/>
<sequence length="52" mass="6127">MITAEYKRDAINSVLDDYGLSKEEFWKDPKAFIDKLEDKDAKLTLEIFMEVL</sequence>
<dbReference type="AlphaFoldDB" id="A0A0M3Q0R7"/>
<dbReference type="EMBL" id="KT336243">
    <property type="protein sequence ID" value="ALB75711.1"/>
    <property type="molecule type" value="Genomic_DNA"/>
</dbReference>
<accession>A0A0M3Q0R7</accession>